<dbReference type="Pfam" id="PF13188">
    <property type="entry name" value="PAS_8"/>
    <property type="match status" value="1"/>
</dbReference>
<evidence type="ECO:0000313" key="8">
    <source>
        <dbReference type="EMBL" id="NIA68486.1"/>
    </source>
</evidence>
<dbReference type="InterPro" id="IPR000014">
    <property type="entry name" value="PAS"/>
</dbReference>
<feature type="region of interest" description="Disordered" evidence="5">
    <location>
        <begin position="1"/>
        <end position="26"/>
    </location>
</feature>
<dbReference type="InterPro" id="IPR003661">
    <property type="entry name" value="HisK_dim/P_dom"/>
</dbReference>
<dbReference type="NCBIfam" id="TIGR00229">
    <property type="entry name" value="sensory_box"/>
    <property type="match status" value="1"/>
</dbReference>
<dbReference type="SUPFAM" id="SSF52172">
    <property type="entry name" value="CheY-like"/>
    <property type="match status" value="1"/>
</dbReference>
<dbReference type="InterPro" id="IPR005467">
    <property type="entry name" value="His_kinase_dom"/>
</dbReference>
<dbReference type="Pfam" id="PF12860">
    <property type="entry name" value="PAS_7"/>
    <property type="match status" value="2"/>
</dbReference>
<evidence type="ECO:0000259" key="6">
    <source>
        <dbReference type="PROSITE" id="PS50109"/>
    </source>
</evidence>
<dbReference type="SUPFAM" id="SSF55785">
    <property type="entry name" value="PYP-like sensor domain (PAS domain)"/>
    <property type="match status" value="3"/>
</dbReference>
<proteinExistence type="predicted"/>
<dbReference type="Gene3D" id="3.30.450.20">
    <property type="entry name" value="PAS domain"/>
    <property type="match status" value="3"/>
</dbReference>
<dbReference type="SMART" id="SM00388">
    <property type="entry name" value="HisKA"/>
    <property type="match status" value="1"/>
</dbReference>
<dbReference type="SUPFAM" id="SSF55874">
    <property type="entry name" value="ATPase domain of HSP90 chaperone/DNA topoisomerase II/histidine kinase"/>
    <property type="match status" value="1"/>
</dbReference>
<dbReference type="Gene3D" id="1.10.287.130">
    <property type="match status" value="1"/>
</dbReference>
<feature type="domain" description="Histidine kinase" evidence="6">
    <location>
        <begin position="582"/>
        <end position="795"/>
    </location>
</feature>
<evidence type="ECO:0000256" key="2">
    <source>
        <dbReference type="ARBA" id="ARBA00012438"/>
    </source>
</evidence>
<dbReference type="Gene3D" id="3.40.50.2300">
    <property type="match status" value="1"/>
</dbReference>
<feature type="domain" description="Response regulatory" evidence="7">
    <location>
        <begin position="815"/>
        <end position="931"/>
    </location>
</feature>
<evidence type="ECO:0000256" key="3">
    <source>
        <dbReference type="ARBA" id="ARBA00022553"/>
    </source>
</evidence>
<dbReference type="Pfam" id="PF00072">
    <property type="entry name" value="Response_reg"/>
    <property type="match status" value="1"/>
</dbReference>
<dbReference type="PROSITE" id="PS50110">
    <property type="entry name" value="RESPONSE_REGULATORY"/>
    <property type="match status" value="1"/>
</dbReference>
<dbReference type="PANTHER" id="PTHR43065:SF42">
    <property type="entry name" value="TWO-COMPONENT SENSOR PPRA"/>
    <property type="match status" value="1"/>
</dbReference>
<feature type="region of interest" description="Disordered" evidence="5">
    <location>
        <begin position="129"/>
        <end position="162"/>
    </location>
</feature>
<dbReference type="InterPro" id="IPR003594">
    <property type="entry name" value="HATPase_dom"/>
</dbReference>
<evidence type="ECO:0000313" key="9">
    <source>
        <dbReference type="Proteomes" id="UP000761264"/>
    </source>
</evidence>
<dbReference type="SUPFAM" id="SSF47384">
    <property type="entry name" value="Homodimeric domain of signal transducing histidine kinase"/>
    <property type="match status" value="1"/>
</dbReference>
<accession>A0A967C6L7</accession>
<evidence type="ECO:0000259" key="7">
    <source>
        <dbReference type="PROSITE" id="PS50110"/>
    </source>
</evidence>
<dbReference type="InterPro" id="IPR001789">
    <property type="entry name" value="Sig_transdc_resp-reg_receiver"/>
</dbReference>
<dbReference type="GO" id="GO:0000155">
    <property type="term" value="F:phosphorelay sensor kinase activity"/>
    <property type="evidence" value="ECO:0007669"/>
    <property type="project" value="InterPro"/>
</dbReference>
<protein>
    <recommendedName>
        <fullName evidence="2">histidine kinase</fullName>
        <ecNumber evidence="2">2.7.13.3</ecNumber>
    </recommendedName>
</protein>
<dbReference type="SMART" id="SM00387">
    <property type="entry name" value="HATPase_c"/>
    <property type="match status" value="1"/>
</dbReference>
<dbReference type="PROSITE" id="PS50109">
    <property type="entry name" value="HIS_KIN"/>
    <property type="match status" value="1"/>
</dbReference>
<dbReference type="InterPro" id="IPR036097">
    <property type="entry name" value="HisK_dim/P_sf"/>
</dbReference>
<gene>
    <name evidence="8" type="ORF">HBA54_07760</name>
</gene>
<evidence type="ECO:0000256" key="1">
    <source>
        <dbReference type="ARBA" id="ARBA00000085"/>
    </source>
</evidence>
<sequence>MPAEDSREIGLRTAQDPGLRPPSGRGHSIDWFKQVAVMSNPLRPNNRFARNLDAILEALQGAVAIATAADDTAEPTLLGANQAFVLASGWAKADVKGKRLSDCNSERIDIRPLFDRKGQQQHWLVIHQAAPQDTASEKPGKRRRKTSPGRPGTKGLGIKEPDTGEEADFRALVEGFPNGVLVHRDFKPLYANEACARRIGFDGSAGLLAEPTLLPFLPVELHNRALRRQRRILAEGAAGPARVLRCLTAKGEPFWVEAAEKRILWRGEAAVLVSLSDVTEQVQMRRSELMLREAVDNLSDSFVLYDSDLKVVLTNRRFHELFPFLPTQQAIAGKPMQELVEASVANNVVTDPRVWRDREQFIADFIADRLSNEACVSEDAWPDGRWDTVKEQHTRSGGFVSVRSDITERKRAEFALRDQESRLEQALAERSAQLKGILANIAQGVTVTAPDMRVLLVNQGFLDIFSIPGELGRPGVHVSEFVRQGLRNEHYPRAEVEAAGGEDAFVEQRLAVIARVTRSVDQRTLADGRVIEIRQQRLPDGCIVSTYNNITDRVHTERELQRQREKIYQNEKLTALGGLLAGVSHELNNPLSVVIGQAALLESMAPDSALAERAMKVRNAADRCAKIVKTFLSMARQRPAARSAIQINDLIADVLDLVTYQLNTTDVTITCDLAPDLPLVAGDSDQLSHILVNLFINAQQAMLNTPLPHRLVITTSYLAASRQIRILVRDSGPGIPEEIRSRIFDPFFTTKPVGHGTGVGLSVCHGMVTAHGGSISVENAASGGAAFTVLLPAGGMIQTEEPEVAAPRLHSQERQILVVDDEPDITSFLVEVLEAAGHSVDVASSGQGALTNLAGQDYAAIICDLRMPHLDGPGLYGAVSETKPHLLDRFVFITGDLLNERTGRFLKKTGRPCIEKPFMPDQIRSLVEEIAARGEA</sequence>
<feature type="modified residue" description="4-aspartylphosphate" evidence="4">
    <location>
        <position position="864"/>
    </location>
</feature>
<dbReference type="Gene3D" id="3.30.565.10">
    <property type="entry name" value="Histidine kinase-like ATPase, C-terminal domain"/>
    <property type="match status" value="1"/>
</dbReference>
<name>A0A967C6L7_9PROT</name>
<dbReference type="CDD" id="cd00082">
    <property type="entry name" value="HisKA"/>
    <property type="match status" value="1"/>
</dbReference>
<keyword evidence="3 4" id="KW-0597">Phosphoprotein</keyword>
<dbReference type="InterPro" id="IPR004358">
    <property type="entry name" value="Sig_transdc_His_kin-like_C"/>
</dbReference>
<dbReference type="InterPro" id="IPR011006">
    <property type="entry name" value="CheY-like_superfamily"/>
</dbReference>
<organism evidence="8 9">
    <name type="scientific">Pelagibius litoralis</name>
    <dbReference type="NCBI Taxonomy" id="374515"/>
    <lineage>
        <taxon>Bacteria</taxon>
        <taxon>Pseudomonadati</taxon>
        <taxon>Pseudomonadota</taxon>
        <taxon>Alphaproteobacteria</taxon>
        <taxon>Rhodospirillales</taxon>
        <taxon>Rhodovibrionaceae</taxon>
        <taxon>Pelagibius</taxon>
    </lineage>
</organism>
<comment type="caution">
    <text evidence="8">The sequence shown here is derived from an EMBL/GenBank/DDBJ whole genome shotgun (WGS) entry which is preliminary data.</text>
</comment>
<comment type="catalytic activity">
    <reaction evidence="1">
        <text>ATP + protein L-histidine = ADP + protein N-phospho-L-histidine.</text>
        <dbReference type="EC" id="2.7.13.3"/>
    </reaction>
</comment>
<dbReference type="EMBL" id="JAAQPH010000005">
    <property type="protein sequence ID" value="NIA68486.1"/>
    <property type="molecule type" value="Genomic_DNA"/>
</dbReference>
<reference evidence="8" key="1">
    <citation type="submission" date="2020-03" db="EMBL/GenBank/DDBJ databases">
        <title>Genome of Pelagibius litoralis DSM 21314T.</title>
        <authorList>
            <person name="Wang G."/>
        </authorList>
    </citation>
    <scope>NUCLEOTIDE SEQUENCE</scope>
    <source>
        <strain evidence="8">DSM 21314</strain>
    </source>
</reference>
<dbReference type="EC" id="2.7.13.3" evidence="2"/>
<dbReference type="InterPro" id="IPR036890">
    <property type="entry name" value="HATPase_C_sf"/>
</dbReference>
<dbReference type="PRINTS" id="PR00344">
    <property type="entry name" value="BCTRLSENSOR"/>
</dbReference>
<dbReference type="InterPro" id="IPR035965">
    <property type="entry name" value="PAS-like_dom_sf"/>
</dbReference>
<dbReference type="Pfam" id="PF02518">
    <property type="entry name" value="HATPase_c"/>
    <property type="match status" value="1"/>
</dbReference>
<dbReference type="CDD" id="cd00156">
    <property type="entry name" value="REC"/>
    <property type="match status" value="1"/>
</dbReference>
<dbReference type="Proteomes" id="UP000761264">
    <property type="component" value="Unassembled WGS sequence"/>
</dbReference>
<dbReference type="PANTHER" id="PTHR43065">
    <property type="entry name" value="SENSOR HISTIDINE KINASE"/>
    <property type="match status" value="1"/>
</dbReference>
<evidence type="ECO:0000256" key="4">
    <source>
        <dbReference type="PROSITE-ProRule" id="PRU00169"/>
    </source>
</evidence>
<dbReference type="SMART" id="SM00091">
    <property type="entry name" value="PAS"/>
    <property type="match status" value="4"/>
</dbReference>
<dbReference type="RefSeq" id="WP_167223150.1">
    <property type="nucleotide sequence ID" value="NZ_JAAQPH010000005.1"/>
</dbReference>
<dbReference type="AlphaFoldDB" id="A0A967C6L7"/>
<feature type="compositionally biased region" description="Basic and acidic residues" evidence="5">
    <location>
        <begin position="1"/>
        <end position="10"/>
    </location>
</feature>
<dbReference type="SMART" id="SM00448">
    <property type="entry name" value="REC"/>
    <property type="match status" value="1"/>
</dbReference>
<evidence type="ECO:0000256" key="5">
    <source>
        <dbReference type="SAM" id="MobiDB-lite"/>
    </source>
</evidence>
<dbReference type="Pfam" id="PF00512">
    <property type="entry name" value="HisKA"/>
    <property type="match status" value="1"/>
</dbReference>
<keyword evidence="9" id="KW-1185">Reference proteome</keyword>